<evidence type="ECO:0000256" key="6">
    <source>
        <dbReference type="ARBA" id="ARBA00022801"/>
    </source>
</evidence>
<dbReference type="Proteomes" id="UP001597076">
    <property type="component" value="Unassembled WGS sequence"/>
</dbReference>
<dbReference type="GO" id="GO:0046872">
    <property type="term" value="F:metal ion binding"/>
    <property type="evidence" value="ECO:0007669"/>
    <property type="project" value="UniProtKB-KW"/>
</dbReference>
<comment type="caution">
    <text evidence="9">The sequence shown here is derived from an EMBL/GenBank/DDBJ whole genome shotgun (WGS) entry which is preliminary data.</text>
</comment>
<dbReference type="RefSeq" id="WP_390284456.1">
    <property type="nucleotide sequence ID" value="NZ_JBHUDI010000002.1"/>
</dbReference>
<dbReference type="AlphaFoldDB" id="A0ABD6BC93"/>
<evidence type="ECO:0000256" key="4">
    <source>
        <dbReference type="ARBA" id="ARBA00022605"/>
    </source>
</evidence>
<keyword evidence="6 9" id="KW-0378">Hydrolase</keyword>
<comment type="cofactor">
    <cofactor evidence="1">
        <name>Mg(2+)</name>
        <dbReference type="ChEBI" id="CHEBI:18420"/>
    </cofactor>
</comment>
<dbReference type="SUPFAM" id="SSF56784">
    <property type="entry name" value="HAD-like"/>
    <property type="match status" value="1"/>
</dbReference>
<dbReference type="NCBIfam" id="TIGR01488">
    <property type="entry name" value="HAD-SF-IB"/>
    <property type="match status" value="1"/>
</dbReference>
<organism evidence="9 10">
    <name type="scientific">Haloarchaeobius amylolyticus</name>
    <dbReference type="NCBI Taxonomy" id="1198296"/>
    <lineage>
        <taxon>Archaea</taxon>
        <taxon>Methanobacteriati</taxon>
        <taxon>Methanobacteriota</taxon>
        <taxon>Stenosarchaea group</taxon>
        <taxon>Halobacteria</taxon>
        <taxon>Halobacteriales</taxon>
        <taxon>Halorubellaceae</taxon>
        <taxon>Haloarchaeobius</taxon>
    </lineage>
</organism>
<evidence type="ECO:0000256" key="8">
    <source>
        <dbReference type="ARBA" id="ARBA00023299"/>
    </source>
</evidence>
<evidence type="ECO:0000256" key="1">
    <source>
        <dbReference type="ARBA" id="ARBA00001946"/>
    </source>
</evidence>
<dbReference type="EMBL" id="JBHUDI010000002">
    <property type="protein sequence ID" value="MFD1562638.1"/>
    <property type="molecule type" value="Genomic_DNA"/>
</dbReference>
<evidence type="ECO:0000256" key="2">
    <source>
        <dbReference type="ARBA" id="ARBA00005135"/>
    </source>
</evidence>
<name>A0ABD6BC93_9EURY</name>
<reference evidence="9 10" key="1">
    <citation type="journal article" date="2019" name="Int. J. Syst. Evol. Microbiol.">
        <title>The Global Catalogue of Microorganisms (GCM) 10K type strain sequencing project: providing services to taxonomists for standard genome sequencing and annotation.</title>
        <authorList>
            <consortium name="The Broad Institute Genomics Platform"/>
            <consortium name="The Broad Institute Genome Sequencing Center for Infectious Disease"/>
            <person name="Wu L."/>
            <person name="Ma J."/>
        </authorList>
    </citation>
    <scope>NUCLEOTIDE SEQUENCE [LARGE SCALE GENOMIC DNA]</scope>
    <source>
        <strain evidence="9 10">CGMCC 1.12230</strain>
    </source>
</reference>
<accession>A0ABD6BC93</accession>
<evidence type="ECO:0000256" key="3">
    <source>
        <dbReference type="ARBA" id="ARBA00012640"/>
    </source>
</evidence>
<keyword evidence="10" id="KW-1185">Reference proteome</keyword>
<dbReference type="GO" id="GO:0006564">
    <property type="term" value="P:L-serine biosynthetic process"/>
    <property type="evidence" value="ECO:0007669"/>
    <property type="project" value="UniProtKB-KW"/>
</dbReference>
<dbReference type="Pfam" id="PF12710">
    <property type="entry name" value="HAD"/>
    <property type="match status" value="1"/>
</dbReference>
<proteinExistence type="predicted"/>
<dbReference type="PANTHER" id="PTHR43344:SF2">
    <property type="entry name" value="PHOSPHOSERINE PHOSPHATASE"/>
    <property type="match status" value="1"/>
</dbReference>
<evidence type="ECO:0000256" key="7">
    <source>
        <dbReference type="ARBA" id="ARBA00022842"/>
    </source>
</evidence>
<dbReference type="PANTHER" id="PTHR43344">
    <property type="entry name" value="PHOSPHOSERINE PHOSPHATASE"/>
    <property type="match status" value="1"/>
</dbReference>
<evidence type="ECO:0000256" key="5">
    <source>
        <dbReference type="ARBA" id="ARBA00022723"/>
    </source>
</evidence>
<evidence type="ECO:0000313" key="9">
    <source>
        <dbReference type="EMBL" id="MFD1562638.1"/>
    </source>
</evidence>
<gene>
    <name evidence="9" type="ORF">ACFR99_03605</name>
</gene>
<dbReference type="InterPro" id="IPR050582">
    <property type="entry name" value="HAD-like_SerB"/>
</dbReference>
<dbReference type="InterPro" id="IPR023214">
    <property type="entry name" value="HAD_sf"/>
</dbReference>
<keyword evidence="5" id="KW-0479">Metal-binding</keyword>
<keyword evidence="7" id="KW-0460">Magnesium</keyword>
<dbReference type="InterPro" id="IPR036412">
    <property type="entry name" value="HAD-like_sf"/>
</dbReference>
<keyword evidence="8" id="KW-0718">Serine biosynthesis</keyword>
<dbReference type="Gene3D" id="3.40.50.1000">
    <property type="entry name" value="HAD superfamily/HAD-like"/>
    <property type="match status" value="1"/>
</dbReference>
<protein>
    <recommendedName>
        <fullName evidence="3">phosphoserine phosphatase</fullName>
        <ecNumber evidence="3">3.1.3.3</ecNumber>
    </recommendedName>
</protein>
<evidence type="ECO:0000313" key="10">
    <source>
        <dbReference type="Proteomes" id="UP001597076"/>
    </source>
</evidence>
<dbReference type="EC" id="3.1.3.3" evidence="3"/>
<keyword evidence="4" id="KW-0028">Amino-acid biosynthesis</keyword>
<sequence length="218" mass="23766">MTLVAFDFDDTLSQSDLSILLGREYDVASEMRGLLEQGLRDETDFETSLRERVSLLEGMPERRIESAFDRCRLRDGAAELIVDLRRSDVVVAIVTGGFERGVETTLDRAGVAVDHLVANRLVLENGALTGDVEGPVLDDAKDQPLGELAVTSGDSLDRTIAVGGGVTDLPMLRAAGTAIGFEPEPVVEQYCDHVVTSMQELHLHFDQHDVIDVDGSER</sequence>
<dbReference type="GO" id="GO:0016787">
    <property type="term" value="F:hydrolase activity"/>
    <property type="evidence" value="ECO:0007669"/>
    <property type="project" value="UniProtKB-KW"/>
</dbReference>
<comment type="pathway">
    <text evidence="2">Amino-acid biosynthesis; L-serine biosynthesis; L-serine from 3-phospho-D-glycerate: step 3/3.</text>
</comment>